<name>A0A0F9MJ58_9ZZZZ</name>
<reference evidence="1" key="1">
    <citation type="journal article" date="2015" name="Nature">
        <title>Complex archaea that bridge the gap between prokaryotes and eukaryotes.</title>
        <authorList>
            <person name="Spang A."/>
            <person name="Saw J.H."/>
            <person name="Jorgensen S.L."/>
            <person name="Zaremba-Niedzwiedzka K."/>
            <person name="Martijn J."/>
            <person name="Lind A.E."/>
            <person name="van Eijk R."/>
            <person name="Schleper C."/>
            <person name="Guy L."/>
            <person name="Ettema T.J."/>
        </authorList>
    </citation>
    <scope>NUCLEOTIDE SEQUENCE</scope>
</reference>
<dbReference type="EMBL" id="LAZR01004578">
    <property type="protein sequence ID" value="KKN07365.1"/>
    <property type="molecule type" value="Genomic_DNA"/>
</dbReference>
<sequence>MVFKIQQIKSPRILPYAFVVLNKEFYGSSTRIRIYSWLGENFGEYGSSLWEVRERSVLKFNVYFANAPDAMAFKLKFA</sequence>
<dbReference type="AlphaFoldDB" id="A0A0F9MJ58"/>
<evidence type="ECO:0000313" key="1">
    <source>
        <dbReference type="EMBL" id="KKN07365.1"/>
    </source>
</evidence>
<accession>A0A0F9MJ58</accession>
<organism evidence="1">
    <name type="scientific">marine sediment metagenome</name>
    <dbReference type="NCBI Taxonomy" id="412755"/>
    <lineage>
        <taxon>unclassified sequences</taxon>
        <taxon>metagenomes</taxon>
        <taxon>ecological metagenomes</taxon>
    </lineage>
</organism>
<protein>
    <submittedName>
        <fullName evidence="1">Uncharacterized protein</fullName>
    </submittedName>
</protein>
<gene>
    <name evidence="1" type="ORF">LCGC14_1067860</name>
</gene>
<comment type="caution">
    <text evidence="1">The sequence shown here is derived from an EMBL/GenBank/DDBJ whole genome shotgun (WGS) entry which is preliminary data.</text>
</comment>
<proteinExistence type="predicted"/>